<feature type="chain" id="PRO_5005808944" description="Polysaccharide lyase-like protein" evidence="1">
    <location>
        <begin position="38"/>
        <end position="305"/>
    </location>
</feature>
<keyword evidence="1" id="KW-0732">Signal</keyword>
<name>A0A0M6ZSZ8_9HYPH</name>
<reference evidence="3" key="1">
    <citation type="submission" date="2015-07" db="EMBL/GenBank/DDBJ databases">
        <authorList>
            <person name="Rodrigo-Torres Lidia"/>
            <person name="Arahal R.David."/>
        </authorList>
    </citation>
    <scope>NUCLEOTIDE SEQUENCE [LARGE SCALE GENOMIC DNA]</scope>
    <source>
        <strain evidence="3">CECT 5112</strain>
    </source>
</reference>
<protein>
    <recommendedName>
        <fullName evidence="4">Polysaccharide lyase-like protein</fullName>
    </recommendedName>
</protein>
<dbReference type="Pfam" id="PF14099">
    <property type="entry name" value="Polysacc_lyase"/>
    <property type="match status" value="1"/>
</dbReference>
<proteinExistence type="predicted"/>
<evidence type="ECO:0000313" key="3">
    <source>
        <dbReference type="Proteomes" id="UP000053235"/>
    </source>
</evidence>
<accession>A0A0M6ZSZ8</accession>
<evidence type="ECO:0000313" key="2">
    <source>
        <dbReference type="EMBL" id="CTQ65828.1"/>
    </source>
</evidence>
<evidence type="ECO:0000256" key="1">
    <source>
        <dbReference type="SAM" id="SignalP"/>
    </source>
</evidence>
<dbReference type="InterPro" id="IPR025975">
    <property type="entry name" value="Polysacc_lyase"/>
</dbReference>
<sequence length="305" mass="34268">MGGLRMPSTVFLRFQPVWTCLAGVSVSLFCAAGGAMAAQEEVVIEGVPVAVTEESIKCDIDPADVPKDISVKRLVDCNSAELVEIDLPGESIAAIKFTISPDDKKISSGTRAELRDMHVAKNGDETWYRFSTLLPGDFPMESKHRLVMAQWHERVNEGQESLRPPLSHRLWDGRFVVTLWNGERIKKLGTKKGDGEILHSQPELQREVFHEYAYKVVWSPENDGEIVSWRRQCQPIDLACSNGVWEEFIRYNGPTGYTNKEVNGYYFKIGLYTVREFDVPFTAYHNGYGRGASAADIGLTDPMFQ</sequence>
<dbReference type="AlphaFoldDB" id="A0A0M6ZSZ8"/>
<dbReference type="OrthoDB" id="1444191at2"/>
<gene>
    <name evidence="2" type="ORF">LAX5112_00771</name>
</gene>
<organism evidence="2 3">
    <name type="scientific">Roseibium alexandrii</name>
    <dbReference type="NCBI Taxonomy" id="388408"/>
    <lineage>
        <taxon>Bacteria</taxon>
        <taxon>Pseudomonadati</taxon>
        <taxon>Pseudomonadota</taxon>
        <taxon>Alphaproteobacteria</taxon>
        <taxon>Hyphomicrobiales</taxon>
        <taxon>Stappiaceae</taxon>
        <taxon>Roseibium</taxon>
    </lineage>
</organism>
<dbReference type="Proteomes" id="UP000053235">
    <property type="component" value="Unassembled WGS sequence"/>
</dbReference>
<evidence type="ECO:0008006" key="4">
    <source>
        <dbReference type="Google" id="ProtNLM"/>
    </source>
</evidence>
<feature type="signal peptide" evidence="1">
    <location>
        <begin position="1"/>
        <end position="37"/>
    </location>
</feature>
<dbReference type="Gene3D" id="2.60.120.200">
    <property type="match status" value="1"/>
</dbReference>
<dbReference type="EMBL" id="CXWD01000003">
    <property type="protein sequence ID" value="CTQ65828.1"/>
    <property type="molecule type" value="Genomic_DNA"/>
</dbReference>
<keyword evidence="3" id="KW-1185">Reference proteome</keyword>